<dbReference type="PANTHER" id="PTHR24422">
    <property type="entry name" value="CHEMOTAXIS PROTEIN METHYLTRANSFERASE"/>
    <property type="match status" value="1"/>
</dbReference>
<dbReference type="InterPro" id="IPR036804">
    <property type="entry name" value="CheR_N_sf"/>
</dbReference>
<comment type="catalytic activity">
    <reaction evidence="1">
        <text>L-glutamyl-[protein] + S-adenosyl-L-methionine = [protein]-L-glutamate 5-O-methyl ester + S-adenosyl-L-homocysteine</text>
        <dbReference type="Rhea" id="RHEA:24452"/>
        <dbReference type="Rhea" id="RHEA-COMP:10208"/>
        <dbReference type="Rhea" id="RHEA-COMP:10311"/>
        <dbReference type="ChEBI" id="CHEBI:29973"/>
        <dbReference type="ChEBI" id="CHEBI:57856"/>
        <dbReference type="ChEBI" id="CHEBI:59789"/>
        <dbReference type="ChEBI" id="CHEBI:82795"/>
        <dbReference type="EC" id="2.1.1.80"/>
    </reaction>
</comment>
<dbReference type="PRINTS" id="PR00996">
    <property type="entry name" value="CHERMTFRASE"/>
</dbReference>
<evidence type="ECO:0000256" key="3">
    <source>
        <dbReference type="ARBA" id="ARBA00022603"/>
    </source>
</evidence>
<dbReference type="InterPro" id="IPR022641">
    <property type="entry name" value="CheR_N"/>
</dbReference>
<dbReference type="InterPro" id="IPR029063">
    <property type="entry name" value="SAM-dependent_MTases_sf"/>
</dbReference>
<dbReference type="InterPro" id="IPR022642">
    <property type="entry name" value="CheR_C"/>
</dbReference>
<dbReference type="PROSITE" id="PS50123">
    <property type="entry name" value="CHER"/>
    <property type="match status" value="1"/>
</dbReference>
<dbReference type="InterPro" id="IPR026024">
    <property type="entry name" value="Chemotaxis_MeTrfase_CheR"/>
</dbReference>
<dbReference type="SUPFAM" id="SSF47757">
    <property type="entry name" value="Chemotaxis receptor methyltransferase CheR, N-terminal domain"/>
    <property type="match status" value="1"/>
</dbReference>
<protein>
    <recommendedName>
        <fullName evidence="2">protein-glutamate O-methyltransferase</fullName>
        <ecNumber evidence="2">2.1.1.80</ecNumber>
    </recommendedName>
</protein>
<evidence type="ECO:0000313" key="8">
    <source>
        <dbReference type="Proteomes" id="UP000325116"/>
    </source>
</evidence>
<sequence length="284" mass="33811">MEDLNSRMPSLTDAEFSDLVKIIYDKTRIQMSEHKRALVNSRIIKRLRALNMSSFKEYIDFLKNVSDEEEITNFINAVTTNKTDFFRENKHFEYMKSNFLPSWEKSYQEGRVKNLRIWSAACSTGEEPYTIAMTLHEYFGERYNKYDIKILASDIDTNVLSHAMRGVYKEESVDPIANSILKKYFLKGTGEKSGFYKVKEILQKDLFFRQLNFKESDFDIHTMFDLIFCRNVIIYFDKDFQKELFNKFYRYMKEDSLVFIGHSETLFGISDKFKYVSSNIYKKI</sequence>
<dbReference type="Proteomes" id="UP000325116">
    <property type="component" value="Unassembled WGS sequence"/>
</dbReference>
<evidence type="ECO:0000256" key="1">
    <source>
        <dbReference type="ARBA" id="ARBA00001541"/>
    </source>
</evidence>
<comment type="caution">
    <text evidence="7">The sequence shown here is derived from an EMBL/GenBank/DDBJ whole genome shotgun (WGS) entry which is preliminary data.</text>
</comment>
<accession>A0A5C8CK66</accession>
<evidence type="ECO:0000256" key="2">
    <source>
        <dbReference type="ARBA" id="ARBA00012534"/>
    </source>
</evidence>
<dbReference type="InterPro" id="IPR050903">
    <property type="entry name" value="Bact_Chemotaxis_MeTrfase"/>
</dbReference>
<keyword evidence="5" id="KW-0949">S-adenosyl-L-methionine</keyword>
<dbReference type="SUPFAM" id="SSF53335">
    <property type="entry name" value="S-adenosyl-L-methionine-dependent methyltransferases"/>
    <property type="match status" value="1"/>
</dbReference>
<dbReference type="Gene3D" id="1.10.155.10">
    <property type="entry name" value="Chemotaxis receptor methyltransferase CheR, N-terminal domain"/>
    <property type="match status" value="1"/>
</dbReference>
<dbReference type="GO" id="GO:0008983">
    <property type="term" value="F:protein-glutamate O-methyltransferase activity"/>
    <property type="evidence" value="ECO:0007669"/>
    <property type="project" value="UniProtKB-EC"/>
</dbReference>
<keyword evidence="3" id="KW-0489">Methyltransferase</keyword>
<dbReference type="Gene3D" id="3.40.50.150">
    <property type="entry name" value="Vaccinia Virus protein VP39"/>
    <property type="match status" value="1"/>
</dbReference>
<feature type="domain" description="CheR-type methyltransferase" evidence="6">
    <location>
        <begin position="4"/>
        <end position="284"/>
    </location>
</feature>
<evidence type="ECO:0000259" key="6">
    <source>
        <dbReference type="PROSITE" id="PS50123"/>
    </source>
</evidence>
<dbReference type="SMART" id="SM00138">
    <property type="entry name" value="MeTrc"/>
    <property type="match status" value="1"/>
</dbReference>
<dbReference type="Pfam" id="PF03705">
    <property type="entry name" value="CheR_N"/>
    <property type="match status" value="1"/>
</dbReference>
<dbReference type="Pfam" id="PF01739">
    <property type="entry name" value="CheR"/>
    <property type="match status" value="1"/>
</dbReference>
<dbReference type="PANTHER" id="PTHR24422:SF19">
    <property type="entry name" value="CHEMOTAXIS PROTEIN METHYLTRANSFERASE"/>
    <property type="match status" value="1"/>
</dbReference>
<keyword evidence="4" id="KW-0808">Transferase</keyword>
<dbReference type="InterPro" id="IPR000780">
    <property type="entry name" value="CheR_MeTrfase"/>
</dbReference>
<organism evidence="7 8">
    <name type="scientific">Brachyspira aalborgi</name>
    <dbReference type="NCBI Taxonomy" id="29522"/>
    <lineage>
        <taxon>Bacteria</taxon>
        <taxon>Pseudomonadati</taxon>
        <taxon>Spirochaetota</taxon>
        <taxon>Spirochaetia</taxon>
        <taxon>Brachyspirales</taxon>
        <taxon>Brachyspiraceae</taxon>
        <taxon>Brachyspira</taxon>
    </lineage>
</organism>
<evidence type="ECO:0000256" key="4">
    <source>
        <dbReference type="ARBA" id="ARBA00022679"/>
    </source>
</evidence>
<evidence type="ECO:0000256" key="5">
    <source>
        <dbReference type="ARBA" id="ARBA00022691"/>
    </source>
</evidence>
<evidence type="ECO:0000313" key="7">
    <source>
        <dbReference type="EMBL" id="TXJ13336.1"/>
    </source>
</evidence>
<dbReference type="RefSeq" id="WP_147757532.1">
    <property type="nucleotide sequence ID" value="NZ_SAXT01000001.1"/>
</dbReference>
<dbReference type="PIRSF" id="PIRSF000410">
    <property type="entry name" value="CheR"/>
    <property type="match status" value="1"/>
</dbReference>
<proteinExistence type="predicted"/>
<gene>
    <name evidence="7" type="ORF">EPJ80_00895</name>
</gene>
<dbReference type="AlphaFoldDB" id="A0A5C8CK66"/>
<dbReference type="GO" id="GO:0032259">
    <property type="term" value="P:methylation"/>
    <property type="evidence" value="ECO:0007669"/>
    <property type="project" value="UniProtKB-KW"/>
</dbReference>
<reference evidence="7 8" key="1">
    <citation type="journal article" date="1992" name="Lakartidningen">
        <title>[Penicillin V and not amoxicillin is the first choice preparation in acute otitis].</title>
        <authorList>
            <person name="Kamme C."/>
            <person name="Lundgren K."/>
            <person name="Prellner K."/>
        </authorList>
    </citation>
    <scope>NUCLEOTIDE SEQUENCE [LARGE SCALE GENOMIC DNA]</scope>
    <source>
        <strain evidence="7 8">W1</strain>
    </source>
</reference>
<name>A0A5C8CK66_9SPIR</name>
<dbReference type="EMBL" id="SAXT01000001">
    <property type="protein sequence ID" value="TXJ13336.1"/>
    <property type="molecule type" value="Genomic_DNA"/>
</dbReference>
<dbReference type="EC" id="2.1.1.80" evidence="2"/>